<gene>
    <name evidence="3" type="ORF">PCOR1329_LOCUS59699</name>
</gene>
<feature type="region of interest" description="Disordered" evidence="1">
    <location>
        <begin position="307"/>
        <end position="359"/>
    </location>
</feature>
<keyword evidence="4" id="KW-1185">Reference proteome</keyword>
<dbReference type="PANTHER" id="PTHR47800">
    <property type="entry name" value="C2 DOMAIN-CONTAINING PROTEIN"/>
    <property type="match status" value="1"/>
</dbReference>
<dbReference type="PROSITE" id="PS50004">
    <property type="entry name" value="C2"/>
    <property type="match status" value="1"/>
</dbReference>
<comment type="caution">
    <text evidence="3">The sequence shown here is derived from an EMBL/GenBank/DDBJ whole genome shotgun (WGS) entry which is preliminary data.</text>
</comment>
<dbReference type="EMBL" id="CAUYUJ010017452">
    <property type="protein sequence ID" value="CAK0874932.1"/>
    <property type="molecule type" value="Genomic_DNA"/>
</dbReference>
<evidence type="ECO:0000313" key="4">
    <source>
        <dbReference type="Proteomes" id="UP001189429"/>
    </source>
</evidence>
<dbReference type="Gene3D" id="2.60.40.150">
    <property type="entry name" value="C2 domain"/>
    <property type="match status" value="1"/>
</dbReference>
<proteinExistence type="predicted"/>
<feature type="domain" description="C2" evidence="2">
    <location>
        <begin position="193"/>
        <end position="311"/>
    </location>
</feature>
<accession>A0ABN9VPK4</accession>
<evidence type="ECO:0000259" key="2">
    <source>
        <dbReference type="PROSITE" id="PS50004"/>
    </source>
</evidence>
<dbReference type="SMART" id="SM00239">
    <property type="entry name" value="C2"/>
    <property type="match status" value="1"/>
</dbReference>
<organism evidence="3 4">
    <name type="scientific">Prorocentrum cordatum</name>
    <dbReference type="NCBI Taxonomy" id="2364126"/>
    <lineage>
        <taxon>Eukaryota</taxon>
        <taxon>Sar</taxon>
        <taxon>Alveolata</taxon>
        <taxon>Dinophyceae</taxon>
        <taxon>Prorocentrales</taxon>
        <taxon>Prorocentraceae</taxon>
        <taxon>Prorocentrum</taxon>
    </lineage>
</organism>
<dbReference type="Proteomes" id="UP001189429">
    <property type="component" value="Unassembled WGS sequence"/>
</dbReference>
<dbReference type="PANTHER" id="PTHR47800:SF5">
    <property type="entry name" value="FER-1-LIKE PROTEIN 6"/>
    <property type="match status" value="1"/>
</dbReference>
<evidence type="ECO:0000313" key="3">
    <source>
        <dbReference type="EMBL" id="CAK0874932.1"/>
    </source>
</evidence>
<evidence type="ECO:0000256" key="1">
    <source>
        <dbReference type="SAM" id="MobiDB-lite"/>
    </source>
</evidence>
<dbReference type="CDD" id="cd00030">
    <property type="entry name" value="C2"/>
    <property type="match status" value="1"/>
</dbReference>
<dbReference type="InterPro" id="IPR035892">
    <property type="entry name" value="C2_domain_sf"/>
</dbReference>
<dbReference type="Pfam" id="PF00168">
    <property type="entry name" value="C2"/>
    <property type="match status" value="1"/>
</dbReference>
<dbReference type="InterPro" id="IPR000008">
    <property type="entry name" value="C2_dom"/>
</dbReference>
<feature type="compositionally biased region" description="Low complexity" evidence="1">
    <location>
        <begin position="350"/>
        <end position="359"/>
    </location>
</feature>
<reference evidence="3" key="1">
    <citation type="submission" date="2023-10" db="EMBL/GenBank/DDBJ databases">
        <authorList>
            <person name="Chen Y."/>
            <person name="Shah S."/>
            <person name="Dougan E. K."/>
            <person name="Thang M."/>
            <person name="Chan C."/>
        </authorList>
    </citation>
    <scope>NUCLEOTIDE SEQUENCE [LARGE SCALE GENOMIC DNA]</scope>
</reference>
<sequence>MGQLACDPGAFCAVESIDSTVPGGGVETLAVRSQVELLAGEDEHLKDFQRMSQEYGMVASSSSREKRERRVRRLNVRGAGLQDVNGVYRGAGKFADGHLFVKETPLGKVYIRRQGEEEYARSWRITLSASSRDGMHLYKREQAPVEQTDPPVLGWEVCSAADGVAEAHAGKLGKPPEKLDVSFLPAHMMNGSSSSDILRPLQLEDNTVELDLEVAIIRAGQLRNMDEITHSDPYCLCTIPGKLGKSRLKTTVITDELDPVWNFRDIMPGYEVGDSLQFEVFDEDIGGDELIGMARLSHEDFYPNGFQGELSPREGSPAAGRAVGGTHALQGGGGPPRARRAAEEEEEALQARPGGYHQR</sequence>
<protein>
    <recommendedName>
        <fullName evidence="2">C2 domain-containing protein</fullName>
    </recommendedName>
</protein>
<dbReference type="SUPFAM" id="SSF49562">
    <property type="entry name" value="C2 domain (Calcium/lipid-binding domain, CaLB)"/>
    <property type="match status" value="1"/>
</dbReference>
<name>A0ABN9VPK4_9DINO</name>